<dbReference type="AlphaFoldDB" id="A0AAE0QBL5"/>
<feature type="compositionally biased region" description="Basic and acidic residues" evidence="1">
    <location>
        <begin position="274"/>
        <end position="290"/>
    </location>
</feature>
<proteinExistence type="predicted"/>
<evidence type="ECO:0000313" key="3">
    <source>
        <dbReference type="EMBL" id="KAK3517419.1"/>
    </source>
</evidence>
<gene>
    <name evidence="3" type="ORF">QTP70_009598</name>
</gene>
<accession>A0AAE0QBL5</accession>
<dbReference type="InterPro" id="IPR041588">
    <property type="entry name" value="Integrase_H2C2"/>
</dbReference>
<dbReference type="Proteomes" id="UP001274896">
    <property type="component" value="Unassembled WGS sequence"/>
</dbReference>
<feature type="domain" description="Integrase zinc-binding" evidence="2">
    <location>
        <begin position="24"/>
        <end position="80"/>
    </location>
</feature>
<feature type="compositionally biased region" description="Basic and acidic residues" evidence="1">
    <location>
        <begin position="212"/>
        <end position="221"/>
    </location>
</feature>
<feature type="region of interest" description="Disordered" evidence="1">
    <location>
        <begin position="199"/>
        <end position="291"/>
    </location>
</feature>
<keyword evidence="4" id="KW-1185">Reference proteome</keyword>
<dbReference type="InterPro" id="IPR050149">
    <property type="entry name" value="Collagen_superfamily"/>
</dbReference>
<organism evidence="3 4">
    <name type="scientific">Hemibagrus guttatus</name>
    <dbReference type="NCBI Taxonomy" id="175788"/>
    <lineage>
        <taxon>Eukaryota</taxon>
        <taxon>Metazoa</taxon>
        <taxon>Chordata</taxon>
        <taxon>Craniata</taxon>
        <taxon>Vertebrata</taxon>
        <taxon>Euteleostomi</taxon>
        <taxon>Actinopterygii</taxon>
        <taxon>Neopterygii</taxon>
        <taxon>Teleostei</taxon>
        <taxon>Ostariophysi</taxon>
        <taxon>Siluriformes</taxon>
        <taxon>Bagridae</taxon>
        <taxon>Hemibagrus</taxon>
    </lineage>
</organism>
<dbReference type="Pfam" id="PF17921">
    <property type="entry name" value="Integrase_H2C2"/>
    <property type="match status" value="1"/>
</dbReference>
<dbReference type="PANTHER" id="PTHR24023:SF914">
    <property type="entry name" value="OTOLIN-1"/>
    <property type="match status" value="1"/>
</dbReference>
<evidence type="ECO:0000256" key="1">
    <source>
        <dbReference type="SAM" id="MobiDB-lite"/>
    </source>
</evidence>
<comment type="caution">
    <text evidence="3">The sequence shown here is derived from an EMBL/GenBank/DDBJ whole genome shotgun (WGS) entry which is preliminary data.</text>
</comment>
<dbReference type="GO" id="GO:0030198">
    <property type="term" value="P:extracellular matrix organization"/>
    <property type="evidence" value="ECO:0007669"/>
    <property type="project" value="TreeGrafter"/>
</dbReference>
<dbReference type="InterPro" id="IPR008160">
    <property type="entry name" value="Collagen"/>
</dbReference>
<dbReference type="GO" id="GO:0005615">
    <property type="term" value="C:extracellular space"/>
    <property type="evidence" value="ECO:0007669"/>
    <property type="project" value="TreeGrafter"/>
</dbReference>
<dbReference type="Pfam" id="PF01391">
    <property type="entry name" value="Collagen"/>
    <property type="match status" value="1"/>
</dbReference>
<dbReference type="GO" id="GO:0030020">
    <property type="term" value="F:extracellular matrix structural constituent conferring tensile strength"/>
    <property type="evidence" value="ECO:0007669"/>
    <property type="project" value="TreeGrafter"/>
</dbReference>
<sequence>MEEIQWAQANEPPPPACPPTKLFVPAPLHLRVMQWVHEAPSSGHPGIQHTAALNQFWRPALTQNVEEYMGTYSTCAQSQTTRQLPMGLLEPGYRLCHRPPQLCRSLKSFLHPTRVNVSLSSGYHLQSNGQTKSLIQEIGRRTFRRACRGRLGPPEPGGLGKDFHGPGAIHIIEHLEVFLERGALPFSCVMKSILIDLNFSPNKGERGSPGFDGDKGEKGEDGPPGVKGLKGEAGVKGSMGPFGARGPVGQKGEAGEPGTNGEAGRNGQNGLQGEKGDKGDMGERGQKGEETICPLHGYPMIYLTMERVMVDIQGRTERE</sequence>
<name>A0AAE0QBL5_9TELE</name>
<dbReference type="Gene3D" id="1.10.340.70">
    <property type="match status" value="1"/>
</dbReference>
<dbReference type="EMBL" id="JAUCMX010000018">
    <property type="protein sequence ID" value="KAK3517419.1"/>
    <property type="molecule type" value="Genomic_DNA"/>
</dbReference>
<dbReference type="GO" id="GO:0031012">
    <property type="term" value="C:extracellular matrix"/>
    <property type="evidence" value="ECO:0007669"/>
    <property type="project" value="TreeGrafter"/>
</dbReference>
<evidence type="ECO:0000313" key="4">
    <source>
        <dbReference type="Proteomes" id="UP001274896"/>
    </source>
</evidence>
<evidence type="ECO:0000259" key="2">
    <source>
        <dbReference type="Pfam" id="PF17921"/>
    </source>
</evidence>
<protein>
    <recommendedName>
        <fullName evidence="2">Integrase zinc-binding domain-containing protein</fullName>
    </recommendedName>
</protein>
<reference evidence="3" key="1">
    <citation type="submission" date="2023-06" db="EMBL/GenBank/DDBJ databases">
        <title>Male Hemibagrus guttatus genome.</title>
        <authorList>
            <person name="Bian C."/>
        </authorList>
    </citation>
    <scope>NUCLEOTIDE SEQUENCE</scope>
    <source>
        <strain evidence="3">Male_cb2023</strain>
        <tissue evidence="3">Muscle</tissue>
    </source>
</reference>
<dbReference type="PANTHER" id="PTHR24023">
    <property type="entry name" value="COLLAGEN ALPHA"/>
    <property type="match status" value="1"/>
</dbReference>